<dbReference type="Proteomes" id="UP000027138">
    <property type="component" value="Unassembled WGS sequence"/>
</dbReference>
<sequence length="206" mass="23419">MEMNRLIDYGVESNELMQLVVQGVTNHQDGNGRQEVAGTALTGWNERLRSPRKKIENGNVHMSSNLASIDQSTPVSEELSTIASYQFSDMCFSIDLMKSSSSQDQKSQAKEDIEKVVPETEEKIPGKFQEQRNKPVFNPLYKAPENWLNEVSLLADEKLGQNHENMKLQVKDQSIKSNSARWRKLISCCYHSRYQQCSKSFKNGGL</sequence>
<dbReference type="EMBL" id="KK915100">
    <property type="protein sequence ID" value="KDP24636.1"/>
    <property type="molecule type" value="Genomic_DNA"/>
</dbReference>
<protein>
    <submittedName>
        <fullName evidence="1">Uncharacterized protein</fullName>
    </submittedName>
</protein>
<name>A0A067JKY1_JATCU</name>
<evidence type="ECO:0000313" key="1">
    <source>
        <dbReference type="EMBL" id="KDP24636.1"/>
    </source>
</evidence>
<dbReference type="AlphaFoldDB" id="A0A067JKY1"/>
<gene>
    <name evidence="1" type="ORF">JCGZ_25552</name>
</gene>
<accession>A0A067JKY1</accession>
<reference evidence="1 2" key="1">
    <citation type="journal article" date="2014" name="PLoS ONE">
        <title>Global Analysis of Gene Expression Profiles in Physic Nut (Jatropha curcas L.) Seedlings Exposed to Salt Stress.</title>
        <authorList>
            <person name="Zhang L."/>
            <person name="Zhang C."/>
            <person name="Wu P."/>
            <person name="Chen Y."/>
            <person name="Li M."/>
            <person name="Jiang H."/>
            <person name="Wu G."/>
        </authorList>
    </citation>
    <scope>NUCLEOTIDE SEQUENCE [LARGE SCALE GENOMIC DNA]</scope>
    <source>
        <strain evidence="2">cv. GZQX0401</strain>
        <tissue evidence="1">Young leaves</tissue>
    </source>
</reference>
<evidence type="ECO:0000313" key="2">
    <source>
        <dbReference type="Proteomes" id="UP000027138"/>
    </source>
</evidence>
<organism evidence="1 2">
    <name type="scientific">Jatropha curcas</name>
    <name type="common">Barbados nut</name>
    <dbReference type="NCBI Taxonomy" id="180498"/>
    <lineage>
        <taxon>Eukaryota</taxon>
        <taxon>Viridiplantae</taxon>
        <taxon>Streptophyta</taxon>
        <taxon>Embryophyta</taxon>
        <taxon>Tracheophyta</taxon>
        <taxon>Spermatophyta</taxon>
        <taxon>Magnoliopsida</taxon>
        <taxon>eudicotyledons</taxon>
        <taxon>Gunneridae</taxon>
        <taxon>Pentapetalae</taxon>
        <taxon>rosids</taxon>
        <taxon>fabids</taxon>
        <taxon>Malpighiales</taxon>
        <taxon>Euphorbiaceae</taxon>
        <taxon>Crotonoideae</taxon>
        <taxon>Jatropheae</taxon>
        <taxon>Jatropha</taxon>
    </lineage>
</organism>
<proteinExistence type="predicted"/>
<keyword evidence="2" id="KW-1185">Reference proteome</keyword>
<dbReference type="OrthoDB" id="1483207at2759"/>